<evidence type="ECO:0000256" key="4">
    <source>
        <dbReference type="ARBA" id="ARBA00022737"/>
    </source>
</evidence>
<keyword evidence="4" id="KW-0677">Repeat</keyword>
<sequence length="519" mass="55282">MARFHTSTGSITVRTWGYVLQGPGGQPLDADLLSSAMHDLLVIDASRDGTDAGRFSAAEITRMKDGMGGPSVVASYLSIGEASDFRDYWNAGWTKDGTALGRLTDRAPDWLGPVNPDWPESRKVRYWDPDWQTLLFNDAGTGDLDAIVRAGFDAAYLDIVDAYYFWGTEAAARDRQAGDPANDQQAARRMVDFIVALTGHARETNPDFFVIPQNGAFILDDLGSDSVRRAAFLDAIGGIAVEDLYSPGNADENNPLKPDRDQIRVLQRDFLAEGKPVLAVDYLDDPRLVAGFYKQAARDGFIPYAAPDRDLDRLAGTPDGTPAYRRPTDRADILRGSPLQDRIDGLGGDDRIDGRGGADRIGGGGGNDVLQGGSGHDWLAGDGGHDTLSGGRGRDTLSGGSGHDRLAGDAGADRFVFAFAAGTGPGAGRRDVITDFQPNVAAERIDLSAMDARTLTGGNDAFTFIGTAAFDQATANGGLRFVRQDGNTIIQGSTDTDAAAEFEIELTGLHALTAGDFIL</sequence>
<dbReference type="Pfam" id="PF03537">
    <property type="entry name" value="Glyco_hydro_114"/>
    <property type="match status" value="1"/>
</dbReference>
<reference evidence="8 9" key="1">
    <citation type="submission" date="2019-11" db="EMBL/GenBank/DDBJ databases">
        <authorList>
            <person name="Lang L."/>
        </authorList>
    </citation>
    <scope>NUCLEOTIDE SEQUENCE [LARGE SCALE GENOMIC DNA]</scope>
    <source>
        <strain evidence="8 9">YIM 132242</strain>
    </source>
</reference>
<protein>
    <submittedName>
        <fullName evidence="8">Uncharacterized protein</fullName>
    </submittedName>
</protein>
<dbReference type="InterPro" id="IPR018511">
    <property type="entry name" value="Hemolysin-typ_Ca-bd_CS"/>
</dbReference>
<dbReference type="InterPro" id="IPR004352">
    <property type="entry name" value="GH114_TIM-barrel"/>
</dbReference>
<dbReference type="PRINTS" id="PR00313">
    <property type="entry name" value="CABNDNGRPT"/>
</dbReference>
<comment type="cofactor">
    <cofactor evidence="1">
        <name>Ca(2+)</name>
        <dbReference type="ChEBI" id="CHEBI:29108"/>
    </cofactor>
</comment>
<dbReference type="SUPFAM" id="SSF51445">
    <property type="entry name" value="(Trans)glycosidases"/>
    <property type="match status" value="1"/>
</dbReference>
<comment type="subcellular location">
    <subcellularLocation>
        <location evidence="2">Secreted</location>
    </subcellularLocation>
</comment>
<evidence type="ECO:0000259" key="6">
    <source>
        <dbReference type="Pfam" id="PF03537"/>
    </source>
</evidence>
<dbReference type="InterPro" id="IPR016063">
    <property type="entry name" value="TM1410_Glycdase"/>
</dbReference>
<dbReference type="GO" id="GO:0005509">
    <property type="term" value="F:calcium ion binding"/>
    <property type="evidence" value="ECO:0007669"/>
    <property type="project" value="InterPro"/>
</dbReference>
<dbReference type="PANTHER" id="PTHR35882">
    <property type="entry name" value="PELA"/>
    <property type="match status" value="1"/>
</dbReference>
<evidence type="ECO:0000313" key="8">
    <source>
        <dbReference type="EMBL" id="MTE01859.1"/>
    </source>
</evidence>
<evidence type="ECO:0000256" key="2">
    <source>
        <dbReference type="ARBA" id="ARBA00004613"/>
    </source>
</evidence>
<dbReference type="SUPFAM" id="SSF51120">
    <property type="entry name" value="beta-Roll"/>
    <property type="match status" value="1"/>
</dbReference>
<keyword evidence="9" id="KW-1185">Reference proteome</keyword>
<feature type="domain" description="Glycoside-hydrolase family GH114 TIM-barrel" evidence="6">
    <location>
        <begin position="15"/>
        <end position="312"/>
    </location>
</feature>
<evidence type="ECO:0000313" key="9">
    <source>
        <dbReference type="Proteomes" id="UP000481417"/>
    </source>
</evidence>
<comment type="caution">
    <text evidence="8">The sequence shown here is derived from an EMBL/GenBank/DDBJ whole genome shotgun (WGS) entry which is preliminary data.</text>
</comment>
<dbReference type="PROSITE" id="PS00330">
    <property type="entry name" value="HEMOLYSIN_CALCIUM"/>
    <property type="match status" value="2"/>
</dbReference>
<dbReference type="RefSeq" id="WP_154765935.1">
    <property type="nucleotide sequence ID" value="NZ_WMBT01000018.1"/>
</dbReference>
<evidence type="ECO:0000256" key="3">
    <source>
        <dbReference type="ARBA" id="ARBA00022525"/>
    </source>
</evidence>
<evidence type="ECO:0000259" key="7">
    <source>
        <dbReference type="Pfam" id="PF08548"/>
    </source>
</evidence>
<dbReference type="Gene3D" id="2.150.10.10">
    <property type="entry name" value="Serralysin-like metalloprotease, C-terminal"/>
    <property type="match status" value="1"/>
</dbReference>
<dbReference type="InterPro" id="IPR013785">
    <property type="entry name" value="Aldolase_TIM"/>
</dbReference>
<dbReference type="InterPro" id="IPR001343">
    <property type="entry name" value="Hemolysn_Ca-bd"/>
</dbReference>
<evidence type="ECO:0000256" key="5">
    <source>
        <dbReference type="SAM" id="MobiDB-lite"/>
    </source>
</evidence>
<dbReference type="Gene3D" id="3.20.20.70">
    <property type="entry name" value="Aldolase class I"/>
    <property type="match status" value="1"/>
</dbReference>
<dbReference type="Pfam" id="PF08548">
    <property type="entry name" value="Peptidase_M10_C"/>
    <property type="match status" value="1"/>
</dbReference>
<dbReference type="PANTHER" id="PTHR35882:SF2">
    <property type="entry name" value="PELA"/>
    <property type="match status" value="1"/>
</dbReference>
<dbReference type="InterPro" id="IPR011049">
    <property type="entry name" value="Serralysin-like_metalloprot_C"/>
</dbReference>
<dbReference type="NCBIfam" id="TIGR01370">
    <property type="entry name" value="MJ1477/TM1410 family putative glycoside hydrolase"/>
    <property type="match status" value="1"/>
</dbReference>
<dbReference type="GO" id="GO:0005615">
    <property type="term" value="C:extracellular space"/>
    <property type="evidence" value="ECO:0007669"/>
    <property type="project" value="InterPro"/>
</dbReference>
<dbReference type="AlphaFoldDB" id="A0A6L6HTX3"/>
<feature type="domain" description="Peptidase M10 serralysin C-terminal" evidence="7">
    <location>
        <begin position="399"/>
        <end position="518"/>
    </location>
</feature>
<evidence type="ECO:0000256" key="1">
    <source>
        <dbReference type="ARBA" id="ARBA00001913"/>
    </source>
</evidence>
<dbReference type="Proteomes" id="UP000481417">
    <property type="component" value="Unassembled WGS sequence"/>
</dbReference>
<dbReference type="InterPro" id="IPR013858">
    <property type="entry name" value="Peptidase_M10B_C"/>
</dbReference>
<proteinExistence type="predicted"/>
<accession>A0A6L6HTX3</accession>
<dbReference type="EMBL" id="WMBT01000018">
    <property type="protein sequence ID" value="MTE01859.1"/>
    <property type="molecule type" value="Genomic_DNA"/>
</dbReference>
<feature type="compositionally biased region" description="Gly residues" evidence="5">
    <location>
        <begin position="359"/>
        <end position="375"/>
    </location>
</feature>
<feature type="compositionally biased region" description="Basic and acidic residues" evidence="5">
    <location>
        <begin position="341"/>
        <end position="358"/>
    </location>
</feature>
<gene>
    <name evidence="8" type="ORF">GIY56_16335</name>
</gene>
<keyword evidence="3" id="KW-0964">Secreted</keyword>
<organism evidence="8 9">
    <name type="scientific">Paracoccus lichenicola</name>
    <dbReference type="NCBI Taxonomy" id="2665644"/>
    <lineage>
        <taxon>Bacteria</taxon>
        <taxon>Pseudomonadati</taxon>
        <taxon>Pseudomonadota</taxon>
        <taxon>Alphaproteobacteria</taxon>
        <taxon>Rhodobacterales</taxon>
        <taxon>Paracoccaceae</taxon>
        <taxon>Paracoccus</taxon>
    </lineage>
</organism>
<dbReference type="InterPro" id="IPR017853">
    <property type="entry name" value="GH"/>
</dbReference>
<feature type="region of interest" description="Disordered" evidence="5">
    <location>
        <begin position="338"/>
        <end position="405"/>
    </location>
</feature>
<name>A0A6L6HTX3_9RHOB</name>
<dbReference type="Pfam" id="PF00353">
    <property type="entry name" value="HemolysinCabind"/>
    <property type="match status" value="2"/>
</dbReference>